<feature type="compositionally biased region" description="Basic residues" evidence="1">
    <location>
        <begin position="90"/>
        <end position="101"/>
    </location>
</feature>
<comment type="caution">
    <text evidence="3">The sequence shown here is derived from an EMBL/GenBank/DDBJ whole genome shotgun (WGS) entry which is preliminary data.</text>
</comment>
<gene>
    <name evidence="3" type="ORF">BV898_07239</name>
</gene>
<dbReference type="PROSITE" id="PS51257">
    <property type="entry name" value="PROKAR_LIPOPROTEIN"/>
    <property type="match status" value="1"/>
</dbReference>
<keyword evidence="2" id="KW-0732">Signal</keyword>
<reference evidence="4" key="1">
    <citation type="submission" date="2017-01" db="EMBL/GenBank/DDBJ databases">
        <title>Comparative genomics of anhydrobiosis in the tardigrade Hypsibius dujardini.</title>
        <authorList>
            <person name="Yoshida Y."/>
            <person name="Koutsovoulos G."/>
            <person name="Laetsch D."/>
            <person name="Stevens L."/>
            <person name="Kumar S."/>
            <person name="Horikawa D."/>
            <person name="Ishino K."/>
            <person name="Komine S."/>
            <person name="Tomita M."/>
            <person name="Blaxter M."/>
            <person name="Arakawa K."/>
        </authorList>
    </citation>
    <scope>NUCLEOTIDE SEQUENCE [LARGE SCALE GENOMIC DNA]</scope>
    <source>
        <strain evidence="4">Z151</strain>
    </source>
</reference>
<dbReference type="EMBL" id="MTYJ01000047">
    <property type="protein sequence ID" value="OQV18612.1"/>
    <property type="molecule type" value="Genomic_DNA"/>
</dbReference>
<evidence type="ECO:0000256" key="2">
    <source>
        <dbReference type="SAM" id="SignalP"/>
    </source>
</evidence>
<name>A0A1W0WTT7_HYPEX</name>
<accession>A0A1W0WTT7</accession>
<feature type="compositionally biased region" description="Basic and acidic residues" evidence="1">
    <location>
        <begin position="102"/>
        <end position="118"/>
    </location>
</feature>
<protein>
    <submittedName>
        <fullName evidence="3">Uncharacterized protein</fullName>
    </submittedName>
</protein>
<dbReference type="AlphaFoldDB" id="A0A1W0WTT7"/>
<evidence type="ECO:0000313" key="3">
    <source>
        <dbReference type="EMBL" id="OQV18612.1"/>
    </source>
</evidence>
<sequence length="151" mass="16199">MINRSAALLAGLLMALACGIVTANHIPANAPPAEISMASKNAIPNDPGRSVVGVLVTYPAVEPRPPTDTPRRPSSPDTSSRVSSAARWRANPRPRSTRRGVLHREPGLPAHCQRERRPQRGTSSFLATFVVNSNETEILVIPDPVPYVPSV</sequence>
<feature type="region of interest" description="Disordered" evidence="1">
    <location>
        <begin position="58"/>
        <end position="121"/>
    </location>
</feature>
<proteinExistence type="predicted"/>
<feature type="compositionally biased region" description="Low complexity" evidence="1">
    <location>
        <begin position="75"/>
        <end position="89"/>
    </location>
</feature>
<dbReference type="Proteomes" id="UP000192578">
    <property type="component" value="Unassembled WGS sequence"/>
</dbReference>
<keyword evidence="4" id="KW-1185">Reference proteome</keyword>
<organism evidence="3 4">
    <name type="scientific">Hypsibius exemplaris</name>
    <name type="common">Freshwater tardigrade</name>
    <dbReference type="NCBI Taxonomy" id="2072580"/>
    <lineage>
        <taxon>Eukaryota</taxon>
        <taxon>Metazoa</taxon>
        <taxon>Ecdysozoa</taxon>
        <taxon>Tardigrada</taxon>
        <taxon>Eutardigrada</taxon>
        <taxon>Parachela</taxon>
        <taxon>Hypsibioidea</taxon>
        <taxon>Hypsibiidae</taxon>
        <taxon>Hypsibius</taxon>
    </lineage>
</organism>
<evidence type="ECO:0000313" key="4">
    <source>
        <dbReference type="Proteomes" id="UP000192578"/>
    </source>
</evidence>
<feature type="chain" id="PRO_5012912891" evidence="2">
    <location>
        <begin position="24"/>
        <end position="151"/>
    </location>
</feature>
<feature type="signal peptide" evidence="2">
    <location>
        <begin position="1"/>
        <end position="23"/>
    </location>
</feature>
<evidence type="ECO:0000256" key="1">
    <source>
        <dbReference type="SAM" id="MobiDB-lite"/>
    </source>
</evidence>